<feature type="region of interest" description="Disordered" evidence="1">
    <location>
        <begin position="106"/>
        <end position="155"/>
    </location>
</feature>
<dbReference type="EMBL" id="JACHGI010000011">
    <property type="protein sequence ID" value="MBB6468591.1"/>
    <property type="molecule type" value="Genomic_DNA"/>
</dbReference>
<dbReference type="AlphaFoldDB" id="A0A8E2BDE3"/>
<organism evidence="2 3">
    <name type="scientific">Aminobacter carboxidus</name>
    <dbReference type="NCBI Taxonomy" id="376165"/>
    <lineage>
        <taxon>Bacteria</taxon>
        <taxon>Pseudomonadati</taxon>
        <taxon>Pseudomonadota</taxon>
        <taxon>Alphaproteobacteria</taxon>
        <taxon>Hyphomicrobiales</taxon>
        <taxon>Phyllobacteriaceae</taxon>
        <taxon>Aminobacter</taxon>
    </lineage>
</organism>
<name>A0A8E2BDE3_9HYPH</name>
<evidence type="ECO:0000256" key="1">
    <source>
        <dbReference type="SAM" id="MobiDB-lite"/>
    </source>
</evidence>
<gene>
    <name evidence="2" type="ORF">HNQ96_004475</name>
</gene>
<accession>A0A8E2BDE3</accession>
<reference evidence="2 3" key="1">
    <citation type="submission" date="2020-08" db="EMBL/GenBank/DDBJ databases">
        <title>Genomic Encyclopedia of Type Strains, Phase IV (KMG-IV): sequencing the most valuable type-strain genomes for metagenomic binning, comparative biology and taxonomic classification.</title>
        <authorList>
            <person name="Goeker M."/>
        </authorList>
    </citation>
    <scope>NUCLEOTIDE SEQUENCE [LARGE SCALE GENOMIC DNA]</scope>
    <source>
        <strain evidence="2 3">DSM 17454</strain>
    </source>
</reference>
<evidence type="ECO:0000313" key="3">
    <source>
        <dbReference type="Proteomes" id="UP000532373"/>
    </source>
</evidence>
<sequence length="155" mass="17528">MLRVPEDDRDDYSHVVEAVSTTIVGIEDLPVIPREVEDILTITSAERHRWLKDGRLQSAGTRTVKLRGRARKITFHVFDPRHIEDILDRDMMSVWRENDAISAAENRRRAAGKAALTRAGKLARKKDPPASQGATDATSPRLKGWEEFDMDGLLK</sequence>
<protein>
    <submittedName>
        <fullName evidence="2">Uncharacterized protein</fullName>
    </submittedName>
</protein>
<evidence type="ECO:0000313" key="2">
    <source>
        <dbReference type="EMBL" id="MBB6468591.1"/>
    </source>
</evidence>
<proteinExistence type="predicted"/>
<dbReference type="Proteomes" id="UP000532373">
    <property type="component" value="Unassembled WGS sequence"/>
</dbReference>
<comment type="caution">
    <text evidence="2">The sequence shown here is derived from an EMBL/GenBank/DDBJ whole genome shotgun (WGS) entry which is preliminary data.</text>
</comment>